<keyword evidence="2" id="KW-0732">Signal</keyword>
<name>A0AB34KTT9_9PEZI</name>
<accession>A0AB34KTT9</accession>
<sequence length="491" mass="50702">MRDLLALPATLLALVATSAANSENRPRTADLHPDHQKHLKRERQAQERLQWQQPIGMRKMSGDEGEKFFLHYWDFGDRSPASETFDEVKAFANSSLDLSAPIAPHFERVHTFRRFPGYGLFARDWGSCPSGTKSCTEIDRPDSCCSENDECIRVEDTGNGDVGCCPQGGSCGNSISDCDESAGQTSCPESSNKGCCIEGYSCFDVGCVWASTQTTTTNLPVETVTQGQTNSEPSPTTSADTETVGPAGGAGGSTYTTTIENTVTETAPGTTSVGTVTQPTTVTVTESPSETSEEPAETETSEEQPSSTTSSDDTAALPPARPTGSSDANSVTTTSEETSQTGDSCPTGFYMCSAHYLGGCCRVGRDCDTTSCPTSDSTAVVSNGVTIAGGGGVVASTSTTTVGADGSSTPAASTEESSMGGSCANGWFMCSENDGGGCCPNNYACGASCTATVSGVSDQAKQAPSSAAAAMSWAWGFLTLALGTGVGMVLL</sequence>
<dbReference type="GeneID" id="96006130"/>
<dbReference type="Proteomes" id="UP000803884">
    <property type="component" value="Unassembled WGS sequence"/>
</dbReference>
<feature type="compositionally biased region" description="Basic and acidic residues" evidence="1">
    <location>
        <begin position="24"/>
        <end position="46"/>
    </location>
</feature>
<protein>
    <recommendedName>
        <fullName evidence="5">GPI anchored protein</fullName>
    </recommendedName>
</protein>
<feature type="compositionally biased region" description="Low complexity" evidence="1">
    <location>
        <begin position="253"/>
        <end position="290"/>
    </location>
</feature>
<dbReference type="PANTHER" id="PTHR39599:SF2">
    <property type="entry name" value="ANCHORED PROTEIN, PUTATIVE (AFU_ORTHOLOGUE AFUA_1G09650)-RELATED"/>
    <property type="match status" value="1"/>
</dbReference>
<comment type="caution">
    <text evidence="3">The sequence shown here is derived from an EMBL/GenBank/DDBJ whole genome shotgun (WGS) entry which is preliminary data.</text>
</comment>
<feature type="compositionally biased region" description="Acidic residues" evidence="1">
    <location>
        <begin position="291"/>
        <end position="302"/>
    </location>
</feature>
<reference evidence="3 4" key="1">
    <citation type="journal article" date="2020" name="Microbiol. Resour. Announc.">
        <title>Draft Genome Sequence of a Cladosporium Species Isolated from the Mesophotic Ascidian Didemnum maculosum.</title>
        <authorList>
            <person name="Gioti A."/>
            <person name="Siaperas R."/>
            <person name="Nikolaivits E."/>
            <person name="Le Goff G."/>
            <person name="Ouazzani J."/>
            <person name="Kotoulas G."/>
            <person name="Topakas E."/>
        </authorList>
    </citation>
    <scope>NUCLEOTIDE SEQUENCE [LARGE SCALE GENOMIC DNA]</scope>
    <source>
        <strain evidence="3 4">TM138-S3</strain>
    </source>
</reference>
<feature type="region of interest" description="Disordered" evidence="1">
    <location>
        <begin position="22"/>
        <end position="46"/>
    </location>
</feature>
<dbReference type="EMBL" id="JAAQHG020000013">
    <property type="protein sequence ID" value="KAL1586750.1"/>
    <property type="molecule type" value="Genomic_DNA"/>
</dbReference>
<organism evidence="3 4">
    <name type="scientific">Cladosporium halotolerans</name>
    <dbReference type="NCBI Taxonomy" id="1052096"/>
    <lineage>
        <taxon>Eukaryota</taxon>
        <taxon>Fungi</taxon>
        <taxon>Dikarya</taxon>
        <taxon>Ascomycota</taxon>
        <taxon>Pezizomycotina</taxon>
        <taxon>Dothideomycetes</taxon>
        <taxon>Dothideomycetidae</taxon>
        <taxon>Cladosporiales</taxon>
        <taxon>Cladosporiaceae</taxon>
        <taxon>Cladosporium</taxon>
    </lineage>
</organism>
<evidence type="ECO:0000256" key="2">
    <source>
        <dbReference type="SAM" id="SignalP"/>
    </source>
</evidence>
<feature type="compositionally biased region" description="Polar residues" evidence="1">
    <location>
        <begin position="227"/>
        <end position="240"/>
    </location>
</feature>
<evidence type="ECO:0008006" key="5">
    <source>
        <dbReference type="Google" id="ProtNLM"/>
    </source>
</evidence>
<gene>
    <name evidence="3" type="ORF">WHR41_04686</name>
</gene>
<feature type="signal peptide" evidence="2">
    <location>
        <begin position="1"/>
        <end position="19"/>
    </location>
</feature>
<evidence type="ECO:0000256" key="1">
    <source>
        <dbReference type="SAM" id="MobiDB-lite"/>
    </source>
</evidence>
<proteinExistence type="predicted"/>
<feature type="region of interest" description="Disordered" evidence="1">
    <location>
        <begin position="220"/>
        <end position="342"/>
    </location>
</feature>
<feature type="chain" id="PRO_5044346597" description="GPI anchored protein" evidence="2">
    <location>
        <begin position="20"/>
        <end position="491"/>
    </location>
</feature>
<feature type="compositionally biased region" description="Low complexity" evidence="1">
    <location>
        <begin position="303"/>
        <end position="315"/>
    </location>
</feature>
<evidence type="ECO:0000313" key="4">
    <source>
        <dbReference type="Proteomes" id="UP000803884"/>
    </source>
</evidence>
<dbReference type="PANTHER" id="PTHR39599">
    <property type="entry name" value="GPI-ANCHORED PROTEIN (EUROFUNG)-RELATED-RELATED"/>
    <property type="match status" value="1"/>
</dbReference>
<evidence type="ECO:0000313" key="3">
    <source>
        <dbReference type="EMBL" id="KAL1586750.1"/>
    </source>
</evidence>
<keyword evidence="4" id="KW-1185">Reference proteome</keyword>
<dbReference type="AlphaFoldDB" id="A0AB34KTT9"/>
<feature type="compositionally biased region" description="Low complexity" evidence="1">
    <location>
        <begin position="332"/>
        <end position="341"/>
    </location>
</feature>
<dbReference type="RefSeq" id="XP_069229855.1">
    <property type="nucleotide sequence ID" value="XM_069373292.1"/>
</dbReference>